<dbReference type="SUPFAM" id="SSF75169">
    <property type="entry name" value="DsrEFH-like"/>
    <property type="match status" value="1"/>
</dbReference>
<protein>
    <submittedName>
        <fullName evidence="1">Uncharacterized protein</fullName>
    </submittedName>
</protein>
<name>A0A345P623_9GAMM</name>
<dbReference type="InterPro" id="IPR027396">
    <property type="entry name" value="DsrEFH-like"/>
</dbReference>
<gene>
    <name evidence="1" type="ORF">HYN46_07725</name>
</gene>
<dbReference type="Gene3D" id="3.40.1260.10">
    <property type="entry name" value="DsrEFH-like"/>
    <property type="match status" value="1"/>
</dbReference>
<dbReference type="KEGG" id="mbah:HYN46_07725"/>
<dbReference type="AlphaFoldDB" id="A0A345P623"/>
<reference evidence="1 2" key="1">
    <citation type="submission" date="2018-07" db="EMBL/GenBank/DDBJ databases">
        <title>Genome sequencing of Moraxellaceae gen. HYN0046.</title>
        <authorList>
            <person name="Kim M."/>
            <person name="Yi H."/>
        </authorList>
    </citation>
    <scope>NUCLEOTIDE SEQUENCE [LARGE SCALE GENOMIC DNA]</scope>
    <source>
        <strain evidence="1 2">HYN0046</strain>
    </source>
</reference>
<dbReference type="RefSeq" id="WP_114898842.1">
    <property type="nucleotide sequence ID" value="NZ_CP031222.1"/>
</dbReference>
<keyword evidence="2" id="KW-1185">Reference proteome</keyword>
<evidence type="ECO:0000313" key="1">
    <source>
        <dbReference type="EMBL" id="AXI02732.1"/>
    </source>
</evidence>
<evidence type="ECO:0000313" key="2">
    <source>
        <dbReference type="Proteomes" id="UP000253940"/>
    </source>
</evidence>
<dbReference type="EMBL" id="CP031222">
    <property type="protein sequence ID" value="AXI02732.1"/>
    <property type="molecule type" value="Genomic_DNA"/>
</dbReference>
<organism evidence="1 2">
    <name type="scientific">Aquirhabdus parva</name>
    <dbReference type="NCBI Taxonomy" id="2283318"/>
    <lineage>
        <taxon>Bacteria</taxon>
        <taxon>Pseudomonadati</taxon>
        <taxon>Pseudomonadota</taxon>
        <taxon>Gammaproteobacteria</taxon>
        <taxon>Moraxellales</taxon>
        <taxon>Moraxellaceae</taxon>
        <taxon>Aquirhabdus</taxon>
    </lineage>
</organism>
<proteinExistence type="predicted"/>
<dbReference type="InterPro" id="IPR003787">
    <property type="entry name" value="Sulphur_relay_DsrE/F-like"/>
</dbReference>
<accession>A0A345P623</accession>
<dbReference type="Pfam" id="PF02635">
    <property type="entry name" value="DsrE"/>
    <property type="match status" value="1"/>
</dbReference>
<dbReference type="Proteomes" id="UP000253940">
    <property type="component" value="Chromosome"/>
</dbReference>
<dbReference type="OrthoDB" id="6705704at2"/>
<sequence>MKTLLIIISQSPLQGQLLLESLSAVMVLATYGIQIKIVLTGDGIGLLRVPLINEENTLHPFKSAHALIESFEFYDLLPIWVDQTNAEQHQSTLSETMIEYELVELNSAVLGSYDGVLRW</sequence>